<evidence type="ECO:0000256" key="1">
    <source>
        <dbReference type="SAM" id="Phobius"/>
    </source>
</evidence>
<feature type="transmembrane region" description="Helical" evidence="1">
    <location>
        <begin position="38"/>
        <end position="63"/>
    </location>
</feature>
<evidence type="ECO:0000313" key="3">
    <source>
        <dbReference type="Proteomes" id="UP001223144"/>
    </source>
</evidence>
<dbReference type="EMBL" id="JARWBG010000005">
    <property type="protein sequence ID" value="MDH2388507.1"/>
    <property type="molecule type" value="Genomic_DNA"/>
</dbReference>
<sequence length="283" mass="29258">MMQVDFFLAYGTGAMFAVSATSQTQADRRDPAGSGSRLISAPVVTCALYLSLLLAPACVWLLARYPAWESMHMLQQAPVWGMALFGVGTVAFGVTGCVTGLRLLAKGNPSGTYLNTIVPWTLVFVVLTYGWDGWGYCRFLSPTVFRLSSCSKRPLLEVAALWARSDVATALAGVVVAAVGMGATVMTCLYAAGARSEGRPASRSVPTFLSFLVGGVLLPSLGAAGLVAATAWVAGPVAGAATLSLLFLLCGGTYRARGSMPFGDVLTPGRASPSRSAGVTDAG</sequence>
<dbReference type="RefSeq" id="WP_279926807.1">
    <property type="nucleotide sequence ID" value="NZ_JARWBG010000005.1"/>
</dbReference>
<reference evidence="2 3" key="1">
    <citation type="submission" date="2023-04" db="EMBL/GenBank/DDBJ databases">
        <title>Streptomyces chengmaiensis sp. nov. isolated from the stem of mangrove plant in Hainan.</title>
        <authorList>
            <person name="Huang X."/>
            <person name="Zhou S."/>
            <person name="Chu X."/>
            <person name="Xie Y."/>
            <person name="Lin Y."/>
        </authorList>
    </citation>
    <scope>NUCLEOTIDE SEQUENCE [LARGE SCALE GENOMIC DNA]</scope>
    <source>
        <strain evidence="2 3">HNM0663</strain>
    </source>
</reference>
<accession>A0ABT6HIB8</accession>
<comment type="caution">
    <text evidence="2">The sequence shown here is derived from an EMBL/GenBank/DDBJ whole genome shotgun (WGS) entry which is preliminary data.</text>
</comment>
<keyword evidence="1" id="KW-0472">Membrane</keyword>
<keyword evidence="3" id="KW-1185">Reference proteome</keyword>
<organism evidence="2 3">
    <name type="scientific">Streptomyces chengmaiensis</name>
    <dbReference type="NCBI Taxonomy" id="3040919"/>
    <lineage>
        <taxon>Bacteria</taxon>
        <taxon>Bacillati</taxon>
        <taxon>Actinomycetota</taxon>
        <taxon>Actinomycetes</taxon>
        <taxon>Kitasatosporales</taxon>
        <taxon>Streptomycetaceae</taxon>
        <taxon>Streptomyces</taxon>
    </lineage>
</organism>
<keyword evidence="1" id="KW-1133">Transmembrane helix</keyword>
<gene>
    <name evidence="2" type="ORF">QCN29_06870</name>
</gene>
<feature type="transmembrane region" description="Helical" evidence="1">
    <location>
        <begin position="112"/>
        <end position="131"/>
    </location>
</feature>
<feature type="transmembrane region" description="Helical" evidence="1">
    <location>
        <begin position="170"/>
        <end position="193"/>
    </location>
</feature>
<feature type="transmembrane region" description="Helical" evidence="1">
    <location>
        <begin position="233"/>
        <end position="254"/>
    </location>
</feature>
<name>A0ABT6HIB8_9ACTN</name>
<dbReference type="Proteomes" id="UP001223144">
    <property type="component" value="Unassembled WGS sequence"/>
</dbReference>
<protein>
    <submittedName>
        <fullName evidence="2">Uncharacterized protein</fullName>
    </submittedName>
</protein>
<feature type="transmembrane region" description="Helical" evidence="1">
    <location>
        <begin position="205"/>
        <end position="227"/>
    </location>
</feature>
<feature type="transmembrane region" description="Helical" evidence="1">
    <location>
        <begin position="83"/>
        <end position="105"/>
    </location>
</feature>
<evidence type="ECO:0000313" key="2">
    <source>
        <dbReference type="EMBL" id="MDH2388507.1"/>
    </source>
</evidence>
<keyword evidence="1" id="KW-0812">Transmembrane</keyword>
<proteinExistence type="predicted"/>